<name>A0A284RGS9_ARMOS</name>
<evidence type="ECO:0000313" key="2">
    <source>
        <dbReference type="Proteomes" id="UP000219338"/>
    </source>
</evidence>
<protein>
    <submittedName>
        <fullName evidence="1">Uncharacterized protein</fullName>
    </submittedName>
</protein>
<keyword evidence="2" id="KW-1185">Reference proteome</keyword>
<proteinExistence type="predicted"/>
<dbReference type="AlphaFoldDB" id="A0A284RGS9"/>
<dbReference type="Proteomes" id="UP000219338">
    <property type="component" value="Unassembled WGS sequence"/>
</dbReference>
<dbReference type="EMBL" id="FUEG01000008">
    <property type="protein sequence ID" value="SJL07948.1"/>
    <property type="molecule type" value="Genomic_DNA"/>
</dbReference>
<evidence type="ECO:0000313" key="1">
    <source>
        <dbReference type="EMBL" id="SJL07948.1"/>
    </source>
</evidence>
<organism evidence="1 2">
    <name type="scientific">Armillaria ostoyae</name>
    <name type="common">Armillaria root rot fungus</name>
    <dbReference type="NCBI Taxonomy" id="47428"/>
    <lineage>
        <taxon>Eukaryota</taxon>
        <taxon>Fungi</taxon>
        <taxon>Dikarya</taxon>
        <taxon>Basidiomycota</taxon>
        <taxon>Agaricomycotina</taxon>
        <taxon>Agaricomycetes</taxon>
        <taxon>Agaricomycetidae</taxon>
        <taxon>Agaricales</taxon>
        <taxon>Marasmiineae</taxon>
        <taxon>Physalacriaceae</taxon>
        <taxon>Armillaria</taxon>
    </lineage>
</organism>
<reference evidence="2" key="1">
    <citation type="journal article" date="2017" name="Nat. Ecol. Evol.">
        <title>Genome expansion and lineage-specific genetic innovations in the forest pathogenic fungi Armillaria.</title>
        <authorList>
            <person name="Sipos G."/>
            <person name="Prasanna A.N."/>
            <person name="Walter M.C."/>
            <person name="O'Connor E."/>
            <person name="Balint B."/>
            <person name="Krizsan K."/>
            <person name="Kiss B."/>
            <person name="Hess J."/>
            <person name="Varga T."/>
            <person name="Slot J."/>
            <person name="Riley R."/>
            <person name="Boka B."/>
            <person name="Rigling D."/>
            <person name="Barry K."/>
            <person name="Lee J."/>
            <person name="Mihaltcheva S."/>
            <person name="LaButti K."/>
            <person name="Lipzen A."/>
            <person name="Waldron R."/>
            <person name="Moloney N.M."/>
            <person name="Sperisen C."/>
            <person name="Kredics L."/>
            <person name="Vagvoelgyi C."/>
            <person name="Patrignani A."/>
            <person name="Fitzpatrick D."/>
            <person name="Nagy I."/>
            <person name="Doyle S."/>
            <person name="Anderson J.B."/>
            <person name="Grigoriev I.V."/>
            <person name="Gueldener U."/>
            <person name="Muensterkoetter M."/>
            <person name="Nagy L.G."/>
        </authorList>
    </citation>
    <scope>NUCLEOTIDE SEQUENCE [LARGE SCALE GENOMIC DNA]</scope>
    <source>
        <strain evidence="2">C18/9</strain>
    </source>
</reference>
<sequence>MTERNQDVTIDISRANTGFLASIENNFKDYDLLFTGV</sequence>
<gene>
    <name evidence="1" type="ORF">ARMOST_11306</name>
</gene>
<accession>A0A284RGS9</accession>